<dbReference type="InterPro" id="IPR022764">
    <property type="entry name" value="Peptidase_S54_rhomboid_dom"/>
</dbReference>
<dbReference type="InterPro" id="IPR035952">
    <property type="entry name" value="Rhomboid-like_sf"/>
</dbReference>
<keyword evidence="3 7" id="KW-0812">Transmembrane</keyword>
<gene>
    <name evidence="9" type="ORF">EBV78_00655</name>
</gene>
<feature type="transmembrane region" description="Helical" evidence="7">
    <location>
        <begin position="204"/>
        <end position="222"/>
    </location>
</feature>
<accession>A0A845S6N9</accession>
<feature type="transmembrane region" description="Helical" evidence="7">
    <location>
        <begin position="15"/>
        <end position="34"/>
    </location>
</feature>
<organism evidence="9 10">
    <name type="scientific">Candidatus Fonsibacter lacus</name>
    <dbReference type="NCBI Taxonomy" id="2576439"/>
    <lineage>
        <taxon>Bacteria</taxon>
        <taxon>Pseudomonadati</taxon>
        <taxon>Pseudomonadota</taxon>
        <taxon>Alphaproteobacteria</taxon>
        <taxon>Candidatus Pelagibacterales</taxon>
        <taxon>Candidatus Pelagibacterales incertae sedis</taxon>
        <taxon>Candidatus Fonsibacter</taxon>
    </lineage>
</organism>
<feature type="domain" description="Peptidase S54 rhomboid" evidence="8">
    <location>
        <begin position="69"/>
        <end position="218"/>
    </location>
</feature>
<dbReference type="GO" id="GO:0006508">
    <property type="term" value="P:proteolysis"/>
    <property type="evidence" value="ECO:0007669"/>
    <property type="project" value="UniProtKB-KW"/>
</dbReference>
<sequence length="245" mass="26914">MIPLKDENSTLSTPILSYAIIGICIIVFLIQISSPGFDNGNLFYSYGVVPASLLGTEALPNDLNKIDPYFTLITSMFMHGGFMHLIGNMLYMWIFADNIEDDLGKVKFILFYLASGIAAAMTQVYLNVNSTIPMVGASGAISGVLGAYMIRYPRNKVLVLIPFGFFSQMVRIPAIVVLGFWFILQFISSSGSSGQGGVAYGAHIGGFVFGAATMFFFGNFLIPQKTFFKALNEKEDKKKNPWIQD</sequence>
<comment type="subcellular location">
    <subcellularLocation>
        <location evidence="1">Membrane</location>
        <topology evidence="1">Multi-pass membrane protein</topology>
    </subcellularLocation>
</comment>
<feature type="transmembrane region" description="Helical" evidence="7">
    <location>
        <begin position="69"/>
        <end position="96"/>
    </location>
</feature>
<evidence type="ECO:0000256" key="1">
    <source>
        <dbReference type="ARBA" id="ARBA00004141"/>
    </source>
</evidence>
<dbReference type="AlphaFoldDB" id="A0A845S6N9"/>
<dbReference type="Gene3D" id="1.20.1540.10">
    <property type="entry name" value="Rhomboid-like"/>
    <property type="match status" value="1"/>
</dbReference>
<evidence type="ECO:0000313" key="10">
    <source>
        <dbReference type="Proteomes" id="UP000572953"/>
    </source>
</evidence>
<dbReference type="PANTHER" id="PTHR43731:SF14">
    <property type="entry name" value="PRESENILIN-ASSOCIATED RHOMBOID-LIKE PROTEIN, MITOCHONDRIAL"/>
    <property type="match status" value="1"/>
</dbReference>
<evidence type="ECO:0000256" key="2">
    <source>
        <dbReference type="ARBA" id="ARBA00009045"/>
    </source>
</evidence>
<keyword evidence="9" id="KW-0645">Protease</keyword>
<protein>
    <submittedName>
        <fullName evidence="9">Rhomboid family intramembrane serine protease</fullName>
    </submittedName>
</protein>
<keyword evidence="6 7" id="KW-0472">Membrane</keyword>
<dbReference type="SUPFAM" id="SSF144091">
    <property type="entry name" value="Rhomboid-like"/>
    <property type="match status" value="1"/>
</dbReference>
<evidence type="ECO:0000256" key="5">
    <source>
        <dbReference type="ARBA" id="ARBA00022989"/>
    </source>
</evidence>
<dbReference type="EMBL" id="RGGN01000010">
    <property type="protein sequence ID" value="NCU62599.1"/>
    <property type="molecule type" value="Genomic_DNA"/>
</dbReference>
<comment type="caution">
    <text evidence="9">The sequence shown here is derived from an EMBL/GenBank/DDBJ whole genome shotgun (WGS) entry which is preliminary data.</text>
</comment>
<name>A0A845S6N9_9PROT</name>
<dbReference type="FunFam" id="1.20.1540.10:FF:000027">
    <property type="entry name" value="Rhomboid family intramembrane serine protease"/>
    <property type="match status" value="1"/>
</dbReference>
<feature type="transmembrane region" description="Helical" evidence="7">
    <location>
        <begin position="132"/>
        <end position="150"/>
    </location>
</feature>
<dbReference type="PANTHER" id="PTHR43731">
    <property type="entry name" value="RHOMBOID PROTEASE"/>
    <property type="match status" value="1"/>
</dbReference>
<dbReference type="Pfam" id="PF01694">
    <property type="entry name" value="Rhomboid"/>
    <property type="match status" value="1"/>
</dbReference>
<feature type="transmembrane region" description="Helical" evidence="7">
    <location>
        <begin position="157"/>
        <end position="184"/>
    </location>
</feature>
<evidence type="ECO:0000256" key="6">
    <source>
        <dbReference type="ARBA" id="ARBA00023136"/>
    </source>
</evidence>
<evidence type="ECO:0000256" key="3">
    <source>
        <dbReference type="ARBA" id="ARBA00022692"/>
    </source>
</evidence>
<feature type="transmembrane region" description="Helical" evidence="7">
    <location>
        <begin position="108"/>
        <end position="126"/>
    </location>
</feature>
<comment type="similarity">
    <text evidence="2">Belongs to the peptidase S54 family.</text>
</comment>
<evidence type="ECO:0000256" key="4">
    <source>
        <dbReference type="ARBA" id="ARBA00022801"/>
    </source>
</evidence>
<dbReference type="GO" id="GO:0004252">
    <property type="term" value="F:serine-type endopeptidase activity"/>
    <property type="evidence" value="ECO:0007669"/>
    <property type="project" value="InterPro"/>
</dbReference>
<evidence type="ECO:0000313" key="9">
    <source>
        <dbReference type="EMBL" id="NCU62599.1"/>
    </source>
</evidence>
<keyword evidence="5 7" id="KW-1133">Transmembrane helix</keyword>
<proteinExistence type="inferred from homology"/>
<dbReference type="InterPro" id="IPR050925">
    <property type="entry name" value="Rhomboid_protease_S54"/>
</dbReference>
<reference evidence="9 10" key="1">
    <citation type="submission" date="2018-10" db="EMBL/GenBank/DDBJ databases">
        <title>Iterative Subtractive Binning of Freshwater Chronoseries Metagenomes Recovers Nearly Complete Genomes from over Four Hundred Novel Species.</title>
        <authorList>
            <person name="Rodriguez-R L.M."/>
            <person name="Tsementzi D."/>
            <person name="Luo C."/>
            <person name="Konstantinidis K.T."/>
        </authorList>
    </citation>
    <scope>NUCLEOTIDE SEQUENCE [LARGE SCALE GENOMIC DNA]</scope>
    <source>
        <strain evidence="9">WB7_2B_003</strain>
    </source>
</reference>
<dbReference type="Proteomes" id="UP000572953">
    <property type="component" value="Unassembled WGS sequence"/>
</dbReference>
<evidence type="ECO:0000256" key="7">
    <source>
        <dbReference type="SAM" id="Phobius"/>
    </source>
</evidence>
<evidence type="ECO:0000259" key="8">
    <source>
        <dbReference type="Pfam" id="PF01694"/>
    </source>
</evidence>
<dbReference type="GO" id="GO:0016020">
    <property type="term" value="C:membrane"/>
    <property type="evidence" value="ECO:0007669"/>
    <property type="project" value="UniProtKB-SubCell"/>
</dbReference>
<keyword evidence="4" id="KW-0378">Hydrolase</keyword>